<evidence type="ECO:0000256" key="1">
    <source>
        <dbReference type="SAM" id="Phobius"/>
    </source>
</evidence>
<feature type="transmembrane region" description="Helical" evidence="1">
    <location>
        <begin position="32"/>
        <end position="51"/>
    </location>
</feature>
<evidence type="ECO:0000313" key="2">
    <source>
        <dbReference type="EMBL" id="AKN81031.1"/>
    </source>
</evidence>
<feature type="transmembrane region" description="Helical" evidence="1">
    <location>
        <begin position="63"/>
        <end position="85"/>
    </location>
</feature>
<accession>A0A126FCA4</accession>
<dbReference type="RefSeq" id="YP_009666391.1">
    <property type="nucleotide sequence ID" value="NC_043520.1"/>
</dbReference>
<dbReference type="KEGG" id="vg:40526661"/>
<name>A0A126FCA4_9ABAC</name>
<keyword evidence="1" id="KW-1133">Transmembrane helix</keyword>
<protein>
    <submittedName>
        <fullName evidence="2">Uncharacterized protein</fullName>
    </submittedName>
</protein>
<keyword evidence="1" id="KW-0812">Transmembrane</keyword>
<dbReference type="GeneID" id="40526661"/>
<gene>
    <name evidence="2" type="primary">Orf-29</name>
</gene>
<organism evidence="2 3">
    <name type="scientific">Lonomia obliqua multiple nucleopolyhedrovirus</name>
    <dbReference type="NCBI Taxonomy" id="134394"/>
    <lineage>
        <taxon>Viruses</taxon>
        <taxon>Viruses incertae sedis</taxon>
        <taxon>Naldaviricetes</taxon>
        <taxon>Lefavirales</taxon>
        <taxon>Baculoviridae</taxon>
        <taxon>Alphabaculovirus</taxon>
        <taxon>Alphabaculovirus lonobliquae</taxon>
        <taxon>Lonomia obliqua nucleopolyhedrovirus</taxon>
    </lineage>
</organism>
<keyword evidence="1" id="KW-0472">Membrane</keyword>
<sequence length="270" mass="31766">MAGFNFVKNIKKYTKLSNKNVTNKLKMPGLEVLSYFNITLTTYASLLIFYLSSFREYNAMVYLQYWLLLSFIINFIINIPAMIWPKICEVNEIIYEAKLFVSLYMSNELIRIYVFYLYEMAVYHRFVSNIMHIFVTHMVFMELFILYSHLSKNINYYFIKSCYMLAYFIVNVLIIFLVGFNNLTNHKLNDGLYILILAIVYCLIIILWTVKPLLLPPKQPNAKLQNIKIIYDDAPPPFSTIELANMLNDDDNDKTNNGSDCNKNNKKDLV</sequence>
<feature type="transmembrane region" description="Helical" evidence="1">
    <location>
        <begin position="162"/>
        <end position="180"/>
    </location>
</feature>
<proteinExistence type="predicted"/>
<reference evidence="2 3" key="1">
    <citation type="submission" date="2015-02" db="EMBL/GenBank/DDBJ databases">
        <title>Complete genome of a baculovirus isolated from a medical interest larvae: lLonomia obliqua (Lepidoptera: Saturniidae).</title>
        <authorList>
            <person name="Clara A.-S.W."/>
            <person name="Daniel A.-A.M.P."/>
            <person name="Miguel A.S."/>
            <person name="Jhon F.E.A."/>
            <person name="Fabricio M.S."/>
            <person name="Jose W.L.C."/>
            <person name="Bergmann R.M."/>
            <person name="Fernando M.L."/>
        </authorList>
    </citation>
    <scope>NUCLEOTIDE SEQUENCE [LARGE SCALE GENOMIC DNA]</scope>
    <source>
        <strain evidence="2">SP/2000</strain>
    </source>
</reference>
<feature type="transmembrane region" description="Helical" evidence="1">
    <location>
        <begin position="97"/>
        <end position="118"/>
    </location>
</feature>
<feature type="transmembrane region" description="Helical" evidence="1">
    <location>
        <begin position="192"/>
        <end position="210"/>
    </location>
</feature>
<feature type="transmembrane region" description="Helical" evidence="1">
    <location>
        <begin position="130"/>
        <end position="150"/>
    </location>
</feature>
<evidence type="ECO:0000313" key="3">
    <source>
        <dbReference type="Proteomes" id="UP000297030"/>
    </source>
</evidence>
<keyword evidence="3" id="KW-1185">Reference proteome</keyword>
<dbReference type="EMBL" id="KP763670">
    <property type="protein sequence ID" value="AKN81031.1"/>
    <property type="molecule type" value="Genomic_DNA"/>
</dbReference>
<dbReference type="Proteomes" id="UP000297030">
    <property type="component" value="Segment"/>
</dbReference>